<comment type="similarity">
    <text evidence="3">Belongs to the methyl-accepting chemotaxis (MCP) protein family.</text>
</comment>
<keyword evidence="10" id="KW-1185">Reference proteome</keyword>
<keyword evidence="5" id="KW-0175">Coiled coil</keyword>
<dbReference type="CDD" id="cd11386">
    <property type="entry name" value="MCP_signal"/>
    <property type="match status" value="1"/>
</dbReference>
<organism evidence="9 10">
    <name type="scientific">Citrifermentans bremense</name>
    <dbReference type="NCBI Taxonomy" id="60035"/>
    <lineage>
        <taxon>Bacteria</taxon>
        <taxon>Pseudomonadati</taxon>
        <taxon>Thermodesulfobacteriota</taxon>
        <taxon>Desulfuromonadia</taxon>
        <taxon>Geobacterales</taxon>
        <taxon>Geobacteraceae</taxon>
        <taxon>Citrifermentans</taxon>
    </lineage>
</organism>
<evidence type="ECO:0000256" key="4">
    <source>
        <dbReference type="PROSITE-ProRule" id="PRU00284"/>
    </source>
</evidence>
<dbReference type="FunFam" id="1.10.287.950:FF:000001">
    <property type="entry name" value="Methyl-accepting chemotaxis sensory transducer"/>
    <property type="match status" value="1"/>
</dbReference>
<dbReference type="AlphaFoldDB" id="A0A6S6LVY9"/>
<evidence type="ECO:0000313" key="9">
    <source>
        <dbReference type="EMBL" id="BCG45468.1"/>
    </source>
</evidence>
<dbReference type="Gene3D" id="1.10.287.950">
    <property type="entry name" value="Methyl-accepting chemotaxis protein"/>
    <property type="match status" value="1"/>
</dbReference>
<evidence type="ECO:0000259" key="8">
    <source>
        <dbReference type="PROSITE" id="PS50885"/>
    </source>
</evidence>
<dbReference type="Pfam" id="PF00672">
    <property type="entry name" value="HAMP"/>
    <property type="match status" value="1"/>
</dbReference>
<keyword evidence="6" id="KW-0812">Transmembrane</keyword>
<dbReference type="CDD" id="cd06225">
    <property type="entry name" value="HAMP"/>
    <property type="match status" value="1"/>
</dbReference>
<dbReference type="PRINTS" id="PR00260">
    <property type="entry name" value="CHEMTRNSDUCR"/>
</dbReference>
<comment type="subcellular location">
    <subcellularLocation>
        <location evidence="1">Membrane</location>
    </subcellularLocation>
</comment>
<keyword evidence="6" id="KW-1133">Transmembrane helix</keyword>
<evidence type="ECO:0000256" key="6">
    <source>
        <dbReference type="SAM" id="Phobius"/>
    </source>
</evidence>
<dbReference type="PROSITE" id="PS50111">
    <property type="entry name" value="CHEMOTAXIS_TRANSDUC_2"/>
    <property type="match status" value="1"/>
</dbReference>
<proteinExistence type="inferred from homology"/>
<feature type="domain" description="HAMP" evidence="8">
    <location>
        <begin position="478"/>
        <end position="530"/>
    </location>
</feature>
<name>A0A6S6LVY9_9BACT</name>
<dbReference type="SMART" id="SM00283">
    <property type="entry name" value="MA"/>
    <property type="match status" value="1"/>
</dbReference>
<dbReference type="GO" id="GO:0004888">
    <property type="term" value="F:transmembrane signaling receptor activity"/>
    <property type="evidence" value="ECO:0007669"/>
    <property type="project" value="InterPro"/>
</dbReference>
<dbReference type="GO" id="GO:0016020">
    <property type="term" value="C:membrane"/>
    <property type="evidence" value="ECO:0007669"/>
    <property type="project" value="UniProtKB-SubCell"/>
</dbReference>
<dbReference type="InterPro" id="IPR004090">
    <property type="entry name" value="Chemotax_Me-accpt_rcpt"/>
</dbReference>
<dbReference type="Proteomes" id="UP000515472">
    <property type="component" value="Chromosome"/>
</dbReference>
<dbReference type="GO" id="GO:0007165">
    <property type="term" value="P:signal transduction"/>
    <property type="evidence" value="ECO:0007669"/>
    <property type="project" value="UniProtKB-KW"/>
</dbReference>
<dbReference type="PROSITE" id="PS50885">
    <property type="entry name" value="HAMP"/>
    <property type="match status" value="1"/>
</dbReference>
<dbReference type="SUPFAM" id="SSF58104">
    <property type="entry name" value="Methyl-accepting chemotaxis protein (MCP) signaling domain"/>
    <property type="match status" value="1"/>
</dbReference>
<evidence type="ECO:0000256" key="1">
    <source>
        <dbReference type="ARBA" id="ARBA00004370"/>
    </source>
</evidence>
<dbReference type="SMART" id="SM00304">
    <property type="entry name" value="HAMP"/>
    <property type="match status" value="1"/>
</dbReference>
<dbReference type="Pfam" id="PF00015">
    <property type="entry name" value="MCPsignal"/>
    <property type="match status" value="1"/>
</dbReference>
<feature type="coiled-coil region" evidence="5">
    <location>
        <begin position="136"/>
        <end position="188"/>
    </location>
</feature>
<dbReference type="KEGG" id="gbn:GEOBRER4_02180"/>
<gene>
    <name evidence="9" type="ORF">GEOBRER4_n0221</name>
</gene>
<evidence type="ECO:0000256" key="2">
    <source>
        <dbReference type="ARBA" id="ARBA00023224"/>
    </source>
</evidence>
<evidence type="ECO:0000256" key="3">
    <source>
        <dbReference type="ARBA" id="ARBA00029447"/>
    </source>
</evidence>
<protein>
    <submittedName>
        <fullName evidence="9">Methyl-accepting chemotaxis sensor/transducer protein</fullName>
    </submittedName>
</protein>
<dbReference type="PANTHER" id="PTHR32089">
    <property type="entry name" value="METHYL-ACCEPTING CHEMOTAXIS PROTEIN MCPB"/>
    <property type="match status" value="1"/>
</dbReference>
<feature type="domain" description="Methyl-accepting transducer" evidence="7">
    <location>
        <begin position="535"/>
        <end position="771"/>
    </location>
</feature>
<reference evidence="9 10" key="1">
    <citation type="submission" date="2020-06" db="EMBL/GenBank/DDBJ databases">
        <title>Interaction of electrochemicaly active bacteria, Geobacter bremensis R4 on different carbon anode.</title>
        <authorList>
            <person name="Meng L."/>
            <person name="Yoshida N."/>
        </authorList>
    </citation>
    <scope>NUCLEOTIDE SEQUENCE [LARGE SCALE GENOMIC DNA]</scope>
    <source>
        <strain evidence="9 10">R4</strain>
    </source>
</reference>
<keyword evidence="6" id="KW-0472">Membrane</keyword>
<evidence type="ECO:0000259" key="7">
    <source>
        <dbReference type="PROSITE" id="PS50111"/>
    </source>
</evidence>
<dbReference type="GO" id="GO:0006935">
    <property type="term" value="P:chemotaxis"/>
    <property type="evidence" value="ECO:0007669"/>
    <property type="project" value="InterPro"/>
</dbReference>
<dbReference type="InterPro" id="IPR004089">
    <property type="entry name" value="MCPsignal_dom"/>
</dbReference>
<feature type="transmembrane region" description="Helical" evidence="6">
    <location>
        <begin position="453"/>
        <end position="477"/>
    </location>
</feature>
<accession>A0A6S6LVY9</accession>
<evidence type="ECO:0000256" key="5">
    <source>
        <dbReference type="SAM" id="Coils"/>
    </source>
</evidence>
<dbReference type="EMBL" id="AP023213">
    <property type="protein sequence ID" value="BCG45468.1"/>
    <property type="molecule type" value="Genomic_DNA"/>
</dbReference>
<feature type="transmembrane region" description="Helical" evidence="6">
    <location>
        <begin position="7"/>
        <end position="27"/>
    </location>
</feature>
<dbReference type="PANTHER" id="PTHR32089:SF112">
    <property type="entry name" value="LYSOZYME-LIKE PROTEIN-RELATED"/>
    <property type="match status" value="1"/>
</dbReference>
<sequence>MTIKAKLILNACIVLIAVGAVSVSSFISMTSIKGKLSYLTEKSTPYQVRTVEFQRALQGATADLIKVGAAHTDADYAAAKKEAEKSLDEVQNTLERLEKISGEKFEASTELNGIAQELFATMAAKLRSEKESSEARAVIVQKAQDANAKIRDLENKVRSLQQSSSTAYSKANEDADKLSKKLASIETLKVSLKDLQFIFYDILRTPEKKALHDRFAGTAVRVQQNGNIKNNKAIGSGFAAFYSKANAAIKARTEGADSNHVDALLKDANAALSEVWDSIEDEVDKSQLQVSNVSARLPGYVTKANAAVNVLSTNSEMVSYGKSLESLSSRLFLATTEKELDAIAADFNQQYQKLSAAEKSVESLLKTAGTAREIKILRDASLSLSGIRDTVFMRNGILEKLHQKMQLEAKAESAAAKLRDIVTKQAEKGQQTVSVAQEGQEVAIGTVNRTIRYSMGLIIIIALASAVIGTLVGMWIYRSITTPIQQLITAAEEVAGGNLAVNLTASRNDEVGQVQGAMSRMLVSIRDVVGRIGEATDTLAGSSVKMAETAGALETGAERQASRVDDSAATMAQMSQTTIDVARNTADTANAADTMKEIAGEGKNEMQLTAKELQAFADSFTETSHMVEELGGQSAQISEIGTLIRDIADQTNLLALNAAIEAARAGEQGRGFAVVADSVRQLAERTATATAEITETVRNMQGSVGRSVAKMGEEREAVGTILARVHTTVGSIERIAQYVEQVNDMVRRIATATEEQSAASREVSGNVDEIAMLTREVRASCSGIRESSDGLSRLAGELNVMVSWFRV</sequence>
<dbReference type="InterPro" id="IPR003660">
    <property type="entry name" value="HAMP_dom"/>
</dbReference>
<keyword evidence="2 4" id="KW-0807">Transducer</keyword>
<evidence type="ECO:0000313" key="10">
    <source>
        <dbReference type="Proteomes" id="UP000515472"/>
    </source>
</evidence>
<dbReference type="RefSeq" id="WP_185243871.1">
    <property type="nucleotide sequence ID" value="NZ_AP023213.1"/>
</dbReference>